<evidence type="ECO:0000313" key="2">
    <source>
        <dbReference type="EMBL" id="MBR7834662.1"/>
    </source>
</evidence>
<organism evidence="2 3">
    <name type="scientific">Actinospica durhamensis</name>
    <dbReference type="NCBI Taxonomy" id="1508375"/>
    <lineage>
        <taxon>Bacteria</taxon>
        <taxon>Bacillati</taxon>
        <taxon>Actinomycetota</taxon>
        <taxon>Actinomycetes</taxon>
        <taxon>Catenulisporales</taxon>
        <taxon>Actinospicaceae</taxon>
        <taxon>Actinospica</taxon>
    </lineage>
</organism>
<gene>
    <name evidence="2" type="ORF">KDL01_15415</name>
</gene>
<dbReference type="EMBL" id="JAGSOG010000066">
    <property type="protein sequence ID" value="MBR7834662.1"/>
    <property type="molecule type" value="Genomic_DNA"/>
</dbReference>
<feature type="region of interest" description="Disordered" evidence="1">
    <location>
        <begin position="158"/>
        <end position="219"/>
    </location>
</feature>
<accession>A0A941EMZ5</accession>
<dbReference type="InterPro" id="IPR023430">
    <property type="entry name" value="Pept_HybD-like_dom_sf"/>
</dbReference>
<protein>
    <recommendedName>
        <fullName evidence="4">Hydrogenase maturation protease</fullName>
    </recommendedName>
</protein>
<evidence type="ECO:0000256" key="1">
    <source>
        <dbReference type="SAM" id="MobiDB-lite"/>
    </source>
</evidence>
<evidence type="ECO:0008006" key="4">
    <source>
        <dbReference type="Google" id="ProtNLM"/>
    </source>
</evidence>
<dbReference type="RefSeq" id="WP_212529181.1">
    <property type="nucleotide sequence ID" value="NZ_JAGSOG010000066.1"/>
</dbReference>
<sequence length="219" mass="22994">MSAGPVTWTVLGVGDPGHGDDEFGLSVLNRLIRRPELVGVVGFHACSPTLFGILEAWQGHTNVVTIGTARSGGRPHGYTYRCAYATGAQDAIDHLPEDMRRGEPLGLALELGAALGILPNQLIVYATHGCVFQPGTGLSRPVTAAVSPLVTRICDDILAAPPPPPPTVGTEGHPDPGPQDTVRYLPRHRHTPRRLPGFSTQALRGGRGPTGSSEGARDA</sequence>
<dbReference type="Proteomes" id="UP000675781">
    <property type="component" value="Unassembled WGS sequence"/>
</dbReference>
<keyword evidence="3" id="KW-1185">Reference proteome</keyword>
<proteinExistence type="predicted"/>
<dbReference type="SUPFAM" id="SSF53163">
    <property type="entry name" value="HybD-like"/>
    <property type="match status" value="1"/>
</dbReference>
<dbReference type="Gene3D" id="3.40.50.1450">
    <property type="entry name" value="HybD-like"/>
    <property type="match status" value="1"/>
</dbReference>
<comment type="caution">
    <text evidence="2">The sequence shown here is derived from an EMBL/GenBank/DDBJ whole genome shotgun (WGS) entry which is preliminary data.</text>
</comment>
<evidence type="ECO:0000313" key="3">
    <source>
        <dbReference type="Proteomes" id="UP000675781"/>
    </source>
</evidence>
<dbReference type="AlphaFoldDB" id="A0A941EMZ5"/>
<name>A0A941EMZ5_9ACTN</name>
<reference evidence="2" key="1">
    <citation type="submission" date="2021-04" db="EMBL/GenBank/DDBJ databases">
        <title>Genome based classification of Actinospica acidithermotolerans sp. nov., an actinobacterium isolated from an Indonesian hot spring.</title>
        <authorList>
            <person name="Kusuma A.B."/>
            <person name="Putra K.E."/>
            <person name="Nafisah S."/>
            <person name="Loh J."/>
            <person name="Nouioui I."/>
            <person name="Goodfellow M."/>
        </authorList>
    </citation>
    <scope>NUCLEOTIDE SEQUENCE</scope>
    <source>
        <strain evidence="2">CSCA 57</strain>
    </source>
</reference>